<name>A0A1C5HLW1_9ACTN</name>
<evidence type="ECO:0000259" key="8">
    <source>
        <dbReference type="Pfam" id="PF02770"/>
    </source>
</evidence>
<keyword evidence="4 6" id="KW-0274">FAD</keyword>
<reference evidence="10 11" key="1">
    <citation type="submission" date="2016-06" db="EMBL/GenBank/DDBJ databases">
        <authorList>
            <person name="Kjaerup R.B."/>
            <person name="Dalgaard T.S."/>
            <person name="Juul-Madsen H.R."/>
        </authorList>
    </citation>
    <scope>NUCLEOTIDE SEQUENCE [LARGE SCALE GENOMIC DNA]</scope>
    <source>
        <strain evidence="10 11">DSM 43904</strain>
    </source>
</reference>
<evidence type="ECO:0000256" key="3">
    <source>
        <dbReference type="ARBA" id="ARBA00022630"/>
    </source>
</evidence>
<dbReference type="AlphaFoldDB" id="A0A1C5HLW1"/>
<dbReference type="GO" id="GO:0016627">
    <property type="term" value="F:oxidoreductase activity, acting on the CH-CH group of donors"/>
    <property type="evidence" value="ECO:0007669"/>
    <property type="project" value="InterPro"/>
</dbReference>
<dbReference type="GO" id="GO:0005886">
    <property type="term" value="C:plasma membrane"/>
    <property type="evidence" value="ECO:0007669"/>
    <property type="project" value="TreeGrafter"/>
</dbReference>
<dbReference type="Gene3D" id="2.40.110.10">
    <property type="entry name" value="Butyryl-CoA Dehydrogenase, subunit A, domain 2"/>
    <property type="match status" value="1"/>
</dbReference>
<keyword evidence="5 6" id="KW-0560">Oxidoreductase</keyword>
<comment type="similarity">
    <text evidence="2 6">Belongs to the acyl-CoA dehydrogenase family.</text>
</comment>
<dbReference type="InterPro" id="IPR009075">
    <property type="entry name" value="AcylCo_DH/oxidase_C"/>
</dbReference>
<dbReference type="GO" id="GO:0050660">
    <property type="term" value="F:flavin adenine dinucleotide binding"/>
    <property type="evidence" value="ECO:0007669"/>
    <property type="project" value="InterPro"/>
</dbReference>
<dbReference type="InterPro" id="IPR046373">
    <property type="entry name" value="Acyl-CoA_Oxase/DH_mid-dom_sf"/>
</dbReference>
<dbReference type="PANTHER" id="PTHR43292:SF4">
    <property type="entry name" value="ACYL-COA DEHYDROGENASE FADE34"/>
    <property type="match status" value="1"/>
</dbReference>
<dbReference type="Gene3D" id="1.10.540.10">
    <property type="entry name" value="Acyl-CoA dehydrogenase/oxidase, N-terminal domain"/>
    <property type="match status" value="1"/>
</dbReference>
<dbReference type="Proteomes" id="UP000198217">
    <property type="component" value="Chromosome I"/>
</dbReference>
<evidence type="ECO:0000256" key="2">
    <source>
        <dbReference type="ARBA" id="ARBA00009347"/>
    </source>
</evidence>
<dbReference type="Pfam" id="PF02771">
    <property type="entry name" value="Acyl-CoA_dh_N"/>
    <property type="match status" value="1"/>
</dbReference>
<feature type="domain" description="Acyl-CoA dehydrogenase/oxidase N-terminal" evidence="9">
    <location>
        <begin position="10"/>
        <end position="121"/>
    </location>
</feature>
<feature type="domain" description="Acyl-CoA dehydrogenase/oxidase C-terminal" evidence="7">
    <location>
        <begin position="232"/>
        <end position="380"/>
    </location>
</feature>
<evidence type="ECO:0000259" key="7">
    <source>
        <dbReference type="Pfam" id="PF00441"/>
    </source>
</evidence>
<dbReference type="SUPFAM" id="SSF56645">
    <property type="entry name" value="Acyl-CoA dehydrogenase NM domain-like"/>
    <property type="match status" value="1"/>
</dbReference>
<dbReference type="InterPro" id="IPR013786">
    <property type="entry name" value="AcylCoA_DH/ox_N"/>
</dbReference>
<evidence type="ECO:0000256" key="4">
    <source>
        <dbReference type="ARBA" id="ARBA00022827"/>
    </source>
</evidence>
<keyword evidence="11" id="KW-1185">Reference proteome</keyword>
<sequence>MSLVDLNDSTEQAAFRAGLRAWLRERLPEPAPDGAPGDPAALRDWTKQVHAAGYAGLTWPVAYGGRGLSPVHQGIFAEECALAGAPEQLNVIGLNMVGPTLIRYGTPAQQERHLAAILAGDDVFCQGFSEPEAGSDLAAVRTAARRVPGGFVVDGEKLWSSYAPLADHCLLLARTGPDGPRHRGLTCFLLDMRATGVTVRPLRQINGAAEFGQILLAGVRVGDDCVVGEVDAGWAVAMTTLAHERGTFGITLNARLSVQFDRLLATVRATGHADDPLVRDEVAQLHVEVQALRWTGYRALTGLQRTGEPGPESAVLKLHWSHVHQRVCDLAVRLLGERAALDGADAYWAGYWQGQLLRSRGNTIEGGTSEILRGLIAERVAGLPRWR</sequence>
<protein>
    <submittedName>
        <fullName evidence="10">Acyl-CoA dehydrogenase</fullName>
    </submittedName>
</protein>
<dbReference type="SUPFAM" id="SSF47203">
    <property type="entry name" value="Acyl-CoA dehydrogenase C-terminal domain-like"/>
    <property type="match status" value="1"/>
</dbReference>
<keyword evidence="3 6" id="KW-0285">Flavoprotein</keyword>
<dbReference type="Pfam" id="PF00441">
    <property type="entry name" value="Acyl-CoA_dh_1"/>
    <property type="match status" value="1"/>
</dbReference>
<evidence type="ECO:0000256" key="1">
    <source>
        <dbReference type="ARBA" id="ARBA00001974"/>
    </source>
</evidence>
<dbReference type="InterPro" id="IPR006091">
    <property type="entry name" value="Acyl-CoA_Oxase/DH_mid-dom"/>
</dbReference>
<feature type="domain" description="Acyl-CoA oxidase/dehydrogenase middle" evidence="8">
    <location>
        <begin position="125"/>
        <end position="207"/>
    </location>
</feature>
<accession>A0A1C5HLW1</accession>
<proteinExistence type="inferred from homology"/>
<evidence type="ECO:0000313" key="11">
    <source>
        <dbReference type="Proteomes" id="UP000198217"/>
    </source>
</evidence>
<organism evidence="10 11">
    <name type="scientific">Micromonospora echinaurantiaca</name>
    <dbReference type="NCBI Taxonomy" id="47857"/>
    <lineage>
        <taxon>Bacteria</taxon>
        <taxon>Bacillati</taxon>
        <taxon>Actinomycetota</taxon>
        <taxon>Actinomycetes</taxon>
        <taxon>Micromonosporales</taxon>
        <taxon>Micromonosporaceae</taxon>
        <taxon>Micromonospora</taxon>
    </lineage>
</organism>
<dbReference type="InterPro" id="IPR037069">
    <property type="entry name" value="AcylCoA_DH/ox_N_sf"/>
</dbReference>
<dbReference type="Gene3D" id="1.20.140.10">
    <property type="entry name" value="Butyryl-CoA Dehydrogenase, subunit A, domain 3"/>
    <property type="match status" value="1"/>
</dbReference>
<comment type="cofactor">
    <cofactor evidence="1 6">
        <name>FAD</name>
        <dbReference type="ChEBI" id="CHEBI:57692"/>
    </cofactor>
</comment>
<dbReference type="InterPro" id="IPR036250">
    <property type="entry name" value="AcylCo_DH-like_C"/>
</dbReference>
<dbReference type="EMBL" id="LT607750">
    <property type="protein sequence ID" value="SCG46996.1"/>
    <property type="molecule type" value="Genomic_DNA"/>
</dbReference>
<evidence type="ECO:0000313" key="10">
    <source>
        <dbReference type="EMBL" id="SCG46996.1"/>
    </source>
</evidence>
<evidence type="ECO:0000259" key="9">
    <source>
        <dbReference type="Pfam" id="PF02771"/>
    </source>
</evidence>
<dbReference type="PANTHER" id="PTHR43292">
    <property type="entry name" value="ACYL-COA DEHYDROGENASE"/>
    <property type="match status" value="1"/>
</dbReference>
<dbReference type="Pfam" id="PF02770">
    <property type="entry name" value="Acyl-CoA_dh_M"/>
    <property type="match status" value="1"/>
</dbReference>
<dbReference type="InterPro" id="IPR052161">
    <property type="entry name" value="Mycobact_Acyl-CoA_DH"/>
</dbReference>
<evidence type="ECO:0000256" key="6">
    <source>
        <dbReference type="RuleBase" id="RU362125"/>
    </source>
</evidence>
<dbReference type="InterPro" id="IPR009100">
    <property type="entry name" value="AcylCoA_DH/oxidase_NM_dom_sf"/>
</dbReference>
<gene>
    <name evidence="10" type="ORF">GA0070609_1860</name>
</gene>
<evidence type="ECO:0000256" key="5">
    <source>
        <dbReference type="ARBA" id="ARBA00023002"/>
    </source>
</evidence>